<evidence type="ECO:0000313" key="6">
    <source>
        <dbReference type="EMBL" id="SVD35755.1"/>
    </source>
</evidence>
<dbReference type="GO" id="GO:0003735">
    <property type="term" value="F:structural constituent of ribosome"/>
    <property type="evidence" value="ECO:0007669"/>
    <property type="project" value="InterPro"/>
</dbReference>
<evidence type="ECO:0000256" key="2">
    <source>
        <dbReference type="ARBA" id="ARBA00022730"/>
    </source>
</evidence>
<keyword evidence="5" id="KW-0687">Ribonucleoprotein</keyword>
<keyword evidence="3" id="KW-0694">RNA-binding</keyword>
<dbReference type="Pfam" id="PF00829">
    <property type="entry name" value="Ribosomal_L21p"/>
    <property type="match status" value="1"/>
</dbReference>
<evidence type="ECO:0000256" key="1">
    <source>
        <dbReference type="ARBA" id="ARBA00008563"/>
    </source>
</evidence>
<dbReference type="InterPro" id="IPR036164">
    <property type="entry name" value="bL21-like_sf"/>
</dbReference>
<dbReference type="GO" id="GO:0005840">
    <property type="term" value="C:ribosome"/>
    <property type="evidence" value="ECO:0007669"/>
    <property type="project" value="UniProtKB-KW"/>
</dbReference>
<dbReference type="GO" id="GO:1990904">
    <property type="term" value="C:ribonucleoprotein complex"/>
    <property type="evidence" value="ECO:0007669"/>
    <property type="project" value="UniProtKB-KW"/>
</dbReference>
<dbReference type="InterPro" id="IPR018258">
    <property type="entry name" value="Ribosomal_bL21_CS"/>
</dbReference>
<proteinExistence type="inferred from homology"/>
<dbReference type="EMBL" id="UINC01145551">
    <property type="protein sequence ID" value="SVD35755.1"/>
    <property type="molecule type" value="Genomic_DNA"/>
</dbReference>
<keyword evidence="2" id="KW-0699">rRNA-binding</keyword>
<accession>A0A382UPM1</accession>
<dbReference type="PANTHER" id="PTHR21349">
    <property type="entry name" value="50S RIBOSOMAL PROTEIN L21"/>
    <property type="match status" value="1"/>
</dbReference>
<evidence type="ECO:0000256" key="4">
    <source>
        <dbReference type="ARBA" id="ARBA00022980"/>
    </source>
</evidence>
<dbReference type="SUPFAM" id="SSF141091">
    <property type="entry name" value="L21p-like"/>
    <property type="match status" value="1"/>
</dbReference>
<evidence type="ECO:0000256" key="3">
    <source>
        <dbReference type="ARBA" id="ARBA00022884"/>
    </source>
</evidence>
<dbReference type="PROSITE" id="PS01169">
    <property type="entry name" value="RIBOSOMAL_L21"/>
    <property type="match status" value="1"/>
</dbReference>
<comment type="similarity">
    <text evidence="1">Belongs to the bacterial ribosomal protein bL21 family.</text>
</comment>
<dbReference type="InterPro" id="IPR028909">
    <property type="entry name" value="bL21-like"/>
</dbReference>
<organism evidence="6">
    <name type="scientific">marine metagenome</name>
    <dbReference type="NCBI Taxonomy" id="408172"/>
    <lineage>
        <taxon>unclassified sequences</taxon>
        <taxon>metagenomes</taxon>
        <taxon>ecological metagenomes</taxon>
    </lineage>
</organism>
<dbReference type="NCBIfam" id="TIGR00061">
    <property type="entry name" value="L21"/>
    <property type="match status" value="1"/>
</dbReference>
<gene>
    <name evidence="6" type="ORF">METZ01_LOCUS388609</name>
</gene>
<name>A0A382UPM1_9ZZZZ</name>
<dbReference type="HAMAP" id="MF_01363">
    <property type="entry name" value="Ribosomal_bL21"/>
    <property type="match status" value="1"/>
</dbReference>
<dbReference type="GO" id="GO:0005737">
    <property type="term" value="C:cytoplasm"/>
    <property type="evidence" value="ECO:0007669"/>
    <property type="project" value="UniProtKB-ARBA"/>
</dbReference>
<evidence type="ECO:0000256" key="5">
    <source>
        <dbReference type="ARBA" id="ARBA00023274"/>
    </source>
</evidence>
<protein>
    <recommendedName>
        <fullName evidence="7">50S ribosomal protein L21</fullName>
    </recommendedName>
</protein>
<dbReference type="InterPro" id="IPR001787">
    <property type="entry name" value="Ribosomal_bL21"/>
</dbReference>
<dbReference type="GO" id="GO:0019843">
    <property type="term" value="F:rRNA binding"/>
    <property type="evidence" value="ECO:0007669"/>
    <property type="project" value="UniProtKB-KW"/>
</dbReference>
<dbReference type="AlphaFoldDB" id="A0A382UPM1"/>
<dbReference type="GO" id="GO:0006412">
    <property type="term" value="P:translation"/>
    <property type="evidence" value="ECO:0007669"/>
    <property type="project" value="InterPro"/>
</dbReference>
<reference evidence="6" key="1">
    <citation type="submission" date="2018-05" db="EMBL/GenBank/DDBJ databases">
        <authorList>
            <person name="Lanie J.A."/>
            <person name="Ng W.-L."/>
            <person name="Kazmierczak K.M."/>
            <person name="Andrzejewski T.M."/>
            <person name="Davidsen T.M."/>
            <person name="Wayne K.J."/>
            <person name="Tettelin H."/>
            <person name="Glass J.I."/>
            <person name="Rusch D."/>
            <person name="Podicherti R."/>
            <person name="Tsui H.-C.T."/>
            <person name="Winkler M.E."/>
        </authorList>
    </citation>
    <scope>NUCLEOTIDE SEQUENCE</scope>
</reference>
<sequence length="105" mass="11819">MYAVIESGGKQHRVEPGEVLLLEKLDIAEGEMVDFDKVMMVGEGEQVEIGTPYVEGGKVTAEVLGHGRGDKVRIIKMRRRKNYRRQAGHRQHFTEVKIKEISGGK</sequence>
<keyword evidence="4" id="KW-0689">Ribosomal protein</keyword>
<evidence type="ECO:0008006" key="7">
    <source>
        <dbReference type="Google" id="ProtNLM"/>
    </source>
</evidence>
<dbReference type="PANTHER" id="PTHR21349:SF0">
    <property type="entry name" value="LARGE RIBOSOMAL SUBUNIT PROTEIN BL21M"/>
    <property type="match status" value="1"/>
</dbReference>